<comment type="caution">
    <text evidence="5">The sequence shown here is derived from an EMBL/GenBank/DDBJ whole genome shotgun (WGS) entry which is preliminary data.</text>
</comment>
<evidence type="ECO:0000256" key="1">
    <source>
        <dbReference type="ARBA" id="ARBA00004496"/>
    </source>
</evidence>
<gene>
    <name evidence="5" type="ORF">ACFP3H_08140</name>
</gene>
<organism evidence="5 6">
    <name type="scientific">Nocardia lasii</name>
    <dbReference type="NCBI Taxonomy" id="1616107"/>
    <lineage>
        <taxon>Bacteria</taxon>
        <taxon>Bacillati</taxon>
        <taxon>Actinomycetota</taxon>
        <taxon>Actinomycetes</taxon>
        <taxon>Mycobacteriales</taxon>
        <taxon>Nocardiaceae</taxon>
        <taxon>Nocardia</taxon>
    </lineage>
</organism>
<accession>A0ABW1JQQ8</accession>
<keyword evidence="6" id="KW-1185">Reference proteome</keyword>
<proteinExistence type="inferred from homology"/>
<name>A0ABW1JQQ8_9NOCA</name>
<keyword evidence="3" id="KW-0963">Cytoplasm</keyword>
<evidence type="ECO:0000256" key="2">
    <source>
        <dbReference type="ARBA" id="ARBA00006411"/>
    </source>
</evidence>
<comment type="similarity">
    <text evidence="2">Belongs to the EspG family.</text>
</comment>
<evidence type="ECO:0000256" key="3">
    <source>
        <dbReference type="ARBA" id="ARBA00022490"/>
    </source>
</evidence>
<evidence type="ECO:0000256" key="4">
    <source>
        <dbReference type="ARBA" id="ARBA00023186"/>
    </source>
</evidence>
<dbReference type="Proteomes" id="UP001596223">
    <property type="component" value="Unassembled WGS sequence"/>
</dbReference>
<dbReference type="RefSeq" id="WP_378601868.1">
    <property type="nucleotide sequence ID" value="NZ_JBHSQN010000003.1"/>
</dbReference>
<keyword evidence="4" id="KW-0143">Chaperone</keyword>
<protein>
    <submittedName>
        <fullName evidence="5">ESX secretion-associated protein EspG</fullName>
    </submittedName>
</protein>
<comment type="subcellular location">
    <subcellularLocation>
        <location evidence="1">Cytoplasm</location>
    </subcellularLocation>
</comment>
<reference evidence="6" key="1">
    <citation type="journal article" date="2019" name="Int. J. Syst. Evol. Microbiol.">
        <title>The Global Catalogue of Microorganisms (GCM) 10K type strain sequencing project: providing services to taxonomists for standard genome sequencing and annotation.</title>
        <authorList>
            <consortium name="The Broad Institute Genomics Platform"/>
            <consortium name="The Broad Institute Genome Sequencing Center for Infectious Disease"/>
            <person name="Wu L."/>
            <person name="Ma J."/>
        </authorList>
    </citation>
    <scope>NUCLEOTIDE SEQUENCE [LARGE SCALE GENOMIC DNA]</scope>
    <source>
        <strain evidence="6">CCUG 36956</strain>
    </source>
</reference>
<dbReference type="Pfam" id="PF14011">
    <property type="entry name" value="ESX-1_EspG"/>
    <property type="match status" value="1"/>
</dbReference>
<evidence type="ECO:0000313" key="5">
    <source>
        <dbReference type="EMBL" id="MFC6011019.1"/>
    </source>
</evidence>
<dbReference type="EMBL" id="JBHSQN010000003">
    <property type="protein sequence ID" value="MFC6011019.1"/>
    <property type="molecule type" value="Genomic_DNA"/>
</dbReference>
<sequence>MIRSWRFSALEFRTLWEVTGRDVLPYPLRQEAHSDVMQARQRAAETLAPQLDSELEHAVRILLAPQARVELAGFAGRTRTAGAHGAVLDDLAAAAVQQPGPDGTGGEVTLTLSAADELAERVLAALPDRAAGTGDPIAVTAAVLDEPRPPVRDPWRPTPREQFEHFFTRPMDAIYHIGVYHYGSVDNRHTEGRDDFQLHDVTDNGRYVVYGNRTLTVKPAAPHRVSKTLSIMITESVTATRDGTYLPH</sequence>
<dbReference type="InterPro" id="IPR025734">
    <property type="entry name" value="EspG"/>
</dbReference>
<evidence type="ECO:0000313" key="6">
    <source>
        <dbReference type="Proteomes" id="UP001596223"/>
    </source>
</evidence>